<evidence type="ECO:0000259" key="3">
    <source>
        <dbReference type="PROSITE" id="PS51186"/>
    </source>
</evidence>
<dbReference type="AlphaFoldDB" id="A0A316FSB9"/>
<dbReference type="OrthoDB" id="7205533at2"/>
<dbReference type="InterPro" id="IPR016181">
    <property type="entry name" value="Acyl_CoA_acyltransferase"/>
</dbReference>
<dbReference type="CDD" id="cd04301">
    <property type="entry name" value="NAT_SF"/>
    <property type="match status" value="1"/>
</dbReference>
<sequence>MSDRLQIGERSLLIRPYDAAGDLERCMILWRRASEVGHPFLDAATLDADGSLVRERYMPAADIRVAETEGAVVGFIALLRSFIGGLFVDPSRHGQGIGRALVLDALRRHRALDVEVYEANNETRSFYARLGFAETGRRERDDQDRPLPLIAMRLAG</sequence>
<dbReference type="PANTHER" id="PTHR43800">
    <property type="entry name" value="PEPTIDYL-LYSINE N-ACETYLTRANSFERASE YJAB"/>
    <property type="match status" value="1"/>
</dbReference>
<reference evidence="4 5" key="1">
    <citation type="submission" date="2018-05" db="EMBL/GenBank/DDBJ databases">
        <title>Genomic Encyclopedia of Type Strains, Phase IV (KMG-IV): sequencing the most valuable type-strain genomes for metagenomic binning, comparative biology and taxonomic classification.</title>
        <authorList>
            <person name="Goeker M."/>
        </authorList>
    </citation>
    <scope>NUCLEOTIDE SEQUENCE [LARGE SCALE GENOMIC DNA]</scope>
    <source>
        <strain evidence="4 5">DSM 103371</strain>
    </source>
</reference>
<protein>
    <submittedName>
        <fullName evidence="4">Putative acetyltransferase</fullName>
    </submittedName>
</protein>
<proteinExistence type="predicted"/>
<name>A0A316FSB9_9RHOB</name>
<evidence type="ECO:0000313" key="5">
    <source>
        <dbReference type="Proteomes" id="UP000245390"/>
    </source>
</evidence>
<accession>A0A316FSB9</accession>
<comment type="caution">
    <text evidence="4">The sequence shown here is derived from an EMBL/GenBank/DDBJ whole genome shotgun (WGS) entry which is preliminary data.</text>
</comment>
<dbReference type="Pfam" id="PF13508">
    <property type="entry name" value="Acetyltransf_7"/>
    <property type="match status" value="1"/>
</dbReference>
<gene>
    <name evidence="4" type="ORF">C8D95_1174</name>
</gene>
<dbReference type="PANTHER" id="PTHR43800:SF1">
    <property type="entry name" value="PEPTIDYL-LYSINE N-ACETYLTRANSFERASE YJAB"/>
    <property type="match status" value="1"/>
</dbReference>
<dbReference type="EMBL" id="QGGV01000017">
    <property type="protein sequence ID" value="PWK51661.1"/>
    <property type="molecule type" value="Genomic_DNA"/>
</dbReference>
<dbReference type="Proteomes" id="UP000245390">
    <property type="component" value="Unassembled WGS sequence"/>
</dbReference>
<evidence type="ECO:0000256" key="2">
    <source>
        <dbReference type="ARBA" id="ARBA00023315"/>
    </source>
</evidence>
<dbReference type="RefSeq" id="WP_109761224.1">
    <property type="nucleotide sequence ID" value="NZ_CP034588.1"/>
</dbReference>
<evidence type="ECO:0000313" key="4">
    <source>
        <dbReference type="EMBL" id="PWK51661.1"/>
    </source>
</evidence>
<feature type="domain" description="N-acetyltransferase" evidence="3">
    <location>
        <begin position="12"/>
        <end position="156"/>
    </location>
</feature>
<keyword evidence="2" id="KW-0012">Acyltransferase</keyword>
<dbReference type="SUPFAM" id="SSF55729">
    <property type="entry name" value="Acyl-CoA N-acyltransferases (Nat)"/>
    <property type="match status" value="1"/>
</dbReference>
<organism evidence="4 5">
    <name type="scientific">Silicimonas algicola</name>
    <dbReference type="NCBI Taxonomy" id="1826607"/>
    <lineage>
        <taxon>Bacteria</taxon>
        <taxon>Pseudomonadati</taxon>
        <taxon>Pseudomonadota</taxon>
        <taxon>Alphaproteobacteria</taxon>
        <taxon>Rhodobacterales</taxon>
        <taxon>Paracoccaceae</taxon>
    </lineage>
</organism>
<dbReference type="InterPro" id="IPR000182">
    <property type="entry name" value="GNAT_dom"/>
</dbReference>
<evidence type="ECO:0000256" key="1">
    <source>
        <dbReference type="ARBA" id="ARBA00022679"/>
    </source>
</evidence>
<keyword evidence="5" id="KW-1185">Reference proteome</keyword>
<dbReference type="PROSITE" id="PS51186">
    <property type="entry name" value="GNAT"/>
    <property type="match status" value="1"/>
</dbReference>
<dbReference type="GO" id="GO:0016747">
    <property type="term" value="F:acyltransferase activity, transferring groups other than amino-acyl groups"/>
    <property type="evidence" value="ECO:0007669"/>
    <property type="project" value="InterPro"/>
</dbReference>
<dbReference type="KEGG" id="salo:EF888_11085"/>
<keyword evidence="1 4" id="KW-0808">Transferase</keyword>
<dbReference type="Gene3D" id="3.40.630.30">
    <property type="match status" value="1"/>
</dbReference>